<gene>
    <name evidence="1" type="ORF">OMED0932_LOCUS516</name>
</gene>
<sequence length="140" mass="15809">MESFRSRMLSPARVRTARGRRRGRASRSCVEVLVRVVVVASAVVWIYRRLATATTTTTSTTRYNARKRWICYVSIVSCAKRGFVYVVRASCASQGRGVGARWESPSGCARDDFRRRERRTLDGWRGARAVNTHSSAFVCV</sequence>
<dbReference type="EMBL" id="HBHH01001234">
    <property type="protein sequence ID" value="CAD9654788.1"/>
    <property type="molecule type" value="Transcribed_RNA"/>
</dbReference>
<organism evidence="1">
    <name type="scientific">Ostreococcus mediterraneus</name>
    <dbReference type="NCBI Taxonomy" id="1486918"/>
    <lineage>
        <taxon>Eukaryota</taxon>
        <taxon>Viridiplantae</taxon>
        <taxon>Chlorophyta</taxon>
        <taxon>Mamiellophyceae</taxon>
        <taxon>Mamiellales</taxon>
        <taxon>Bathycoccaceae</taxon>
        <taxon>Ostreococcus</taxon>
    </lineage>
</organism>
<reference evidence="1" key="1">
    <citation type="submission" date="2021-01" db="EMBL/GenBank/DDBJ databases">
        <authorList>
            <person name="Corre E."/>
            <person name="Pelletier E."/>
            <person name="Niang G."/>
            <person name="Scheremetjew M."/>
            <person name="Finn R."/>
            <person name="Kale V."/>
            <person name="Holt S."/>
            <person name="Cochrane G."/>
            <person name="Meng A."/>
            <person name="Brown T."/>
            <person name="Cohen L."/>
        </authorList>
    </citation>
    <scope>NUCLEOTIDE SEQUENCE</scope>
    <source>
        <strain evidence="1">Clade-D-RCC2596</strain>
    </source>
</reference>
<name>A0A7S2QXS1_9CHLO</name>
<accession>A0A7S2QXS1</accession>
<protein>
    <submittedName>
        <fullName evidence="1">Uncharacterized protein</fullName>
    </submittedName>
</protein>
<evidence type="ECO:0000313" key="1">
    <source>
        <dbReference type="EMBL" id="CAD9654788.1"/>
    </source>
</evidence>
<dbReference type="AlphaFoldDB" id="A0A7S2QXS1"/>
<proteinExistence type="predicted"/>